<accession>A0A1G2D452</accession>
<feature type="region of interest" description="Disordered" evidence="1">
    <location>
        <begin position="317"/>
        <end position="341"/>
    </location>
</feature>
<dbReference type="STRING" id="1798661.A3D65_01015"/>
<protein>
    <recommendedName>
        <fullName evidence="4">HTH deoR-type domain-containing protein</fullName>
    </recommendedName>
</protein>
<feature type="compositionally biased region" description="Polar residues" evidence="1">
    <location>
        <begin position="18"/>
        <end position="61"/>
    </location>
</feature>
<dbReference type="Proteomes" id="UP000177996">
    <property type="component" value="Unassembled WGS sequence"/>
</dbReference>
<evidence type="ECO:0000256" key="1">
    <source>
        <dbReference type="SAM" id="MobiDB-lite"/>
    </source>
</evidence>
<evidence type="ECO:0008006" key="4">
    <source>
        <dbReference type="Google" id="ProtNLM"/>
    </source>
</evidence>
<comment type="caution">
    <text evidence="2">The sequence shown here is derived from an EMBL/GenBank/DDBJ whole genome shotgun (WGS) entry which is preliminary data.</text>
</comment>
<reference evidence="2 3" key="1">
    <citation type="journal article" date="2016" name="Nat. Commun.">
        <title>Thousands of microbial genomes shed light on interconnected biogeochemical processes in an aquifer system.</title>
        <authorList>
            <person name="Anantharaman K."/>
            <person name="Brown C.T."/>
            <person name="Hug L.A."/>
            <person name="Sharon I."/>
            <person name="Castelle C.J."/>
            <person name="Probst A.J."/>
            <person name="Thomas B.C."/>
            <person name="Singh A."/>
            <person name="Wilkins M.J."/>
            <person name="Karaoz U."/>
            <person name="Brodie E.L."/>
            <person name="Williams K.H."/>
            <person name="Hubbard S.S."/>
            <person name="Banfield J.F."/>
        </authorList>
    </citation>
    <scope>NUCLEOTIDE SEQUENCE [LARGE SCALE GENOMIC DNA]</scope>
</reference>
<evidence type="ECO:0000313" key="2">
    <source>
        <dbReference type="EMBL" id="OGZ08297.1"/>
    </source>
</evidence>
<organism evidence="2 3">
    <name type="scientific">Candidatus Lloydbacteria bacterium RIFCSPHIGHO2_02_FULL_50_13</name>
    <dbReference type="NCBI Taxonomy" id="1798661"/>
    <lineage>
        <taxon>Bacteria</taxon>
        <taxon>Candidatus Lloydiibacteriota</taxon>
    </lineage>
</organism>
<feature type="region of interest" description="Disordered" evidence="1">
    <location>
        <begin position="243"/>
        <end position="296"/>
    </location>
</feature>
<dbReference type="Gene3D" id="1.10.10.10">
    <property type="entry name" value="Winged helix-like DNA-binding domain superfamily/Winged helix DNA-binding domain"/>
    <property type="match status" value="1"/>
</dbReference>
<dbReference type="EMBL" id="MHLL01000038">
    <property type="protein sequence ID" value="OGZ08297.1"/>
    <property type="molecule type" value="Genomic_DNA"/>
</dbReference>
<evidence type="ECO:0000313" key="3">
    <source>
        <dbReference type="Proteomes" id="UP000177996"/>
    </source>
</evidence>
<feature type="compositionally biased region" description="Basic and acidic residues" evidence="1">
    <location>
        <begin position="246"/>
        <end position="258"/>
    </location>
</feature>
<feature type="compositionally biased region" description="Polar residues" evidence="1">
    <location>
        <begin position="259"/>
        <end position="268"/>
    </location>
</feature>
<name>A0A1G2D452_9BACT</name>
<feature type="compositionally biased region" description="Basic and acidic residues" evidence="1">
    <location>
        <begin position="1"/>
        <end position="17"/>
    </location>
</feature>
<feature type="compositionally biased region" description="Polar residues" evidence="1">
    <location>
        <begin position="71"/>
        <end position="81"/>
    </location>
</feature>
<gene>
    <name evidence="2" type="ORF">A3D65_01015</name>
</gene>
<feature type="region of interest" description="Disordered" evidence="1">
    <location>
        <begin position="1"/>
        <end position="95"/>
    </location>
</feature>
<dbReference type="AlphaFoldDB" id="A0A1G2D452"/>
<proteinExistence type="predicted"/>
<sequence>MEQQKDNIQKTVTESDGRTQGQGFSQMGQRISQQTNPPSGNSGQLRQIIPSQNKQPAQSLVSLPAHASSGVAGQSNPSAVRSSAGVHSKSSPNPHGFDYVMRKAEKLTTALYLVTDIMSEKEPLKWKAREIGVDLLSDITIASSLTASEKMSVLRNIMKKAEKVIAFLDVAQAAHLMSDMNSSMLKKEYIALKDNIEGEWSRVHEKSKSIFSENFFDVPKNTVQEPERLPSSTFPHRVNATAPFIQREELRQENENKSSQETASSAQNKPMLATEAAETATPVSATPMTLRKHEEVKKETPPLFGRMSVRESDVRMSAPQLPTARPSANEQSDFFRPRNDAERDDRRKIILALIKQKPALTVRDITKSIPQVSEKTIQRELFSMVAEGTLLKRGERRWSTYSLRVV</sequence>
<dbReference type="InterPro" id="IPR036388">
    <property type="entry name" value="WH-like_DNA-bd_sf"/>
</dbReference>